<keyword evidence="4 11" id="KW-0138">CF(0)</keyword>
<comment type="subcellular location">
    <subcellularLocation>
        <location evidence="11 12">Cell membrane</location>
        <topology evidence="11 12">Multi-pass membrane protein</topology>
    </subcellularLocation>
    <subcellularLocation>
        <location evidence="1">Membrane</location>
        <topology evidence="1">Multi-pass membrane protein</topology>
    </subcellularLocation>
</comment>
<feature type="transmembrane region" description="Helical" evidence="11">
    <location>
        <begin position="216"/>
        <end position="234"/>
    </location>
</feature>
<dbReference type="PANTHER" id="PTHR11410:SF0">
    <property type="entry name" value="ATP SYNTHASE SUBUNIT A"/>
    <property type="match status" value="1"/>
</dbReference>
<proteinExistence type="inferred from homology"/>
<keyword evidence="6 11" id="KW-0375">Hydrogen ion transport</keyword>
<evidence type="ECO:0000256" key="12">
    <source>
        <dbReference type="RuleBase" id="RU000483"/>
    </source>
</evidence>
<accession>A0ABV0BNN8</accession>
<protein>
    <recommendedName>
        <fullName evidence="11 12">ATP synthase subunit a</fullName>
    </recommendedName>
    <alternativeName>
        <fullName evidence="11">ATP synthase F0 sector subunit a</fullName>
    </alternativeName>
    <alternativeName>
        <fullName evidence="11">F-ATPase subunit 6</fullName>
    </alternativeName>
</protein>
<dbReference type="InterPro" id="IPR000568">
    <property type="entry name" value="ATP_synth_F0_asu"/>
</dbReference>
<evidence type="ECO:0000256" key="8">
    <source>
        <dbReference type="ARBA" id="ARBA00023065"/>
    </source>
</evidence>
<dbReference type="InterPro" id="IPR045083">
    <property type="entry name" value="ATP_synth_F0_asu_bact/mt"/>
</dbReference>
<evidence type="ECO:0000256" key="1">
    <source>
        <dbReference type="ARBA" id="ARBA00004141"/>
    </source>
</evidence>
<feature type="chain" id="PRO_5046120811" description="ATP synthase subunit a" evidence="13">
    <location>
        <begin position="27"/>
        <end position="353"/>
    </location>
</feature>
<keyword evidence="7 11" id="KW-1133">Transmembrane helix</keyword>
<keyword evidence="13" id="KW-0732">Signal</keyword>
<dbReference type="SUPFAM" id="SSF81336">
    <property type="entry name" value="F1F0 ATP synthase subunit A"/>
    <property type="match status" value="1"/>
</dbReference>
<keyword evidence="3 11" id="KW-0813">Transport</keyword>
<feature type="transmembrane region" description="Helical" evidence="11">
    <location>
        <begin position="275"/>
        <end position="299"/>
    </location>
</feature>
<keyword evidence="10 11" id="KW-0066">ATP synthesis</keyword>
<feature type="transmembrane region" description="Helical" evidence="11">
    <location>
        <begin position="133"/>
        <end position="151"/>
    </location>
</feature>
<dbReference type="Proteomes" id="UP001409291">
    <property type="component" value="Unassembled WGS sequence"/>
</dbReference>
<dbReference type="Pfam" id="PF00119">
    <property type="entry name" value="ATP-synt_A"/>
    <property type="match status" value="1"/>
</dbReference>
<evidence type="ECO:0000256" key="6">
    <source>
        <dbReference type="ARBA" id="ARBA00022781"/>
    </source>
</evidence>
<keyword evidence="9 11" id="KW-0472">Membrane</keyword>
<evidence type="ECO:0000313" key="15">
    <source>
        <dbReference type="Proteomes" id="UP001409291"/>
    </source>
</evidence>
<dbReference type="InterPro" id="IPR035908">
    <property type="entry name" value="F0_ATP_A_sf"/>
</dbReference>
<reference evidence="14 15" key="1">
    <citation type="submission" date="2024-04" db="EMBL/GenBank/DDBJ databases">
        <title>WGS of bacteria from Torrens River.</title>
        <authorList>
            <person name="Wyrsch E.R."/>
            <person name="Drigo B."/>
        </authorList>
    </citation>
    <scope>NUCLEOTIDE SEQUENCE [LARGE SCALE GENOMIC DNA]</scope>
    <source>
        <strain evidence="14 15">TWI391</strain>
    </source>
</reference>
<evidence type="ECO:0000256" key="9">
    <source>
        <dbReference type="ARBA" id="ARBA00023136"/>
    </source>
</evidence>
<feature type="transmembrane region" description="Helical" evidence="11">
    <location>
        <begin position="190"/>
        <end position="210"/>
    </location>
</feature>
<evidence type="ECO:0000256" key="11">
    <source>
        <dbReference type="HAMAP-Rule" id="MF_01393"/>
    </source>
</evidence>
<keyword evidence="8 11" id="KW-0406">Ion transport</keyword>
<evidence type="ECO:0000256" key="5">
    <source>
        <dbReference type="ARBA" id="ARBA00022692"/>
    </source>
</evidence>
<dbReference type="CDD" id="cd00310">
    <property type="entry name" value="ATP-synt_Fo_a_6"/>
    <property type="match status" value="1"/>
</dbReference>
<feature type="transmembrane region" description="Helical" evidence="11">
    <location>
        <begin position="246"/>
        <end position="269"/>
    </location>
</feature>
<evidence type="ECO:0000256" key="10">
    <source>
        <dbReference type="ARBA" id="ARBA00023310"/>
    </source>
</evidence>
<evidence type="ECO:0000256" key="4">
    <source>
        <dbReference type="ARBA" id="ARBA00022547"/>
    </source>
</evidence>
<feature type="signal peptide" evidence="13">
    <location>
        <begin position="1"/>
        <end position="26"/>
    </location>
</feature>
<dbReference type="Gene3D" id="1.20.120.220">
    <property type="entry name" value="ATP synthase, F0 complex, subunit A"/>
    <property type="match status" value="1"/>
</dbReference>
<evidence type="ECO:0000256" key="13">
    <source>
        <dbReference type="SAM" id="SignalP"/>
    </source>
</evidence>
<keyword evidence="15" id="KW-1185">Reference proteome</keyword>
<dbReference type="PRINTS" id="PR00123">
    <property type="entry name" value="ATPASEA"/>
</dbReference>
<organism evidence="14 15">
    <name type="scientific">Sphingobacterium kitahiroshimense</name>
    <dbReference type="NCBI Taxonomy" id="470446"/>
    <lineage>
        <taxon>Bacteria</taxon>
        <taxon>Pseudomonadati</taxon>
        <taxon>Bacteroidota</taxon>
        <taxon>Sphingobacteriia</taxon>
        <taxon>Sphingobacteriales</taxon>
        <taxon>Sphingobacteriaceae</taxon>
        <taxon>Sphingobacterium</taxon>
    </lineage>
</organism>
<dbReference type="NCBIfam" id="TIGR01131">
    <property type="entry name" value="ATP_synt_6_or_A"/>
    <property type="match status" value="1"/>
</dbReference>
<evidence type="ECO:0000256" key="2">
    <source>
        <dbReference type="ARBA" id="ARBA00006810"/>
    </source>
</evidence>
<feature type="transmembrane region" description="Helical" evidence="11">
    <location>
        <begin position="329"/>
        <end position="347"/>
    </location>
</feature>
<dbReference type="EMBL" id="JBDJNQ010000001">
    <property type="protein sequence ID" value="MEN5376424.1"/>
    <property type="molecule type" value="Genomic_DNA"/>
</dbReference>
<sequence length="353" mass="40348">MHDIKNLKWFCLFLFTLFVSVSKGNASDAKNSQKENIDRFIQHHLEDDYYFSLFKDEENSLTYGFSLPVILIDEGINIFSSSRFIHTDGPVQIEDKFYRIDHNKIYRTDENGDKLVEANKFVKPIDLSITKNVVGLILTAGLMFFMFIALARSYRKNKLPQGFGRVLEPLIIYVRDEMAKPNIGSRYQEFLPYLLSVFFLIWILNLIGLTPLGFNVTGNITVTLCLALFTLIITNMKASRSYWKHIFWMPGVPIPFRIALMPIEVIGIFTKAFSLMIRLFANNVAGHTVIMGLIAIIYLLNNQLTLGGSIVVSLLLTSFLFIIKLLAAFLQAYIFTMLSSLFIGLAVQEDEHH</sequence>
<name>A0ABV0BNN8_9SPHI</name>
<dbReference type="HAMAP" id="MF_01393">
    <property type="entry name" value="ATP_synth_a_bact"/>
    <property type="match status" value="1"/>
</dbReference>
<evidence type="ECO:0000256" key="7">
    <source>
        <dbReference type="ARBA" id="ARBA00022989"/>
    </source>
</evidence>
<comment type="caution">
    <text evidence="14">The sequence shown here is derived from an EMBL/GenBank/DDBJ whole genome shotgun (WGS) entry which is preliminary data.</text>
</comment>
<comment type="function">
    <text evidence="11 12">Key component of the proton channel; it plays a direct role in the translocation of protons across the membrane.</text>
</comment>
<comment type="similarity">
    <text evidence="2 11 12">Belongs to the ATPase A chain family.</text>
</comment>
<keyword evidence="5 11" id="KW-0812">Transmembrane</keyword>
<gene>
    <name evidence="11 14" type="primary">atpB</name>
    <name evidence="14" type="ORF">ABE541_04035</name>
</gene>
<evidence type="ECO:0000256" key="3">
    <source>
        <dbReference type="ARBA" id="ARBA00022448"/>
    </source>
</evidence>
<keyword evidence="11" id="KW-1003">Cell membrane</keyword>
<dbReference type="PANTHER" id="PTHR11410">
    <property type="entry name" value="ATP SYNTHASE SUBUNIT A"/>
    <property type="match status" value="1"/>
</dbReference>
<dbReference type="RefSeq" id="WP_346580676.1">
    <property type="nucleotide sequence ID" value="NZ_JBDJLH010000001.1"/>
</dbReference>
<evidence type="ECO:0000313" key="14">
    <source>
        <dbReference type="EMBL" id="MEN5376424.1"/>
    </source>
</evidence>
<feature type="transmembrane region" description="Helical" evidence="11">
    <location>
        <begin position="306"/>
        <end position="323"/>
    </location>
</feature>